<evidence type="ECO:0000256" key="1">
    <source>
        <dbReference type="SAM" id="Phobius"/>
    </source>
</evidence>
<evidence type="ECO:0008006" key="5">
    <source>
        <dbReference type="Google" id="ProtNLM"/>
    </source>
</evidence>
<sequence>MNKVIFVFLFCIISSLSYSFNYDVNNDSLVFKLKVVQGSKIVTHYEQDNKIIYQISATKGEIVNKEFLGLPVSYIKTYKKNGGYFLEIDFVKARLNPLIKVEDGYLIGKIDFASIPLADNTVKDVNPYLRIIIGLIIIIVLILIGYKFLNIFYRKRVISDIPGVGSLLGKMDIMPGVTLFFVDMEKYIYVLGYSNAGITNIDRITDEKEIVRIRSGFSKKKDFSSYLRFFGKKISKEEVEITKSIVKEKVESLRKK</sequence>
<keyword evidence="1" id="KW-1133">Transmembrane helix</keyword>
<reference evidence="3 4" key="1">
    <citation type="journal article" date="2010" name="DNA Res.">
        <title>Bacterial lifestyle in a deep-sea hydrothermal vent chimney revealed by the genome sequence of the thermophilic bacterium Deferribacter desulfuricans SSM1.</title>
        <authorList>
            <person name="Takaki Y."/>
            <person name="Shimamura S."/>
            <person name="Nakagawa S."/>
            <person name="Fukuhara Y."/>
            <person name="Horikawa H."/>
            <person name="Ankai A."/>
            <person name="Harada T."/>
            <person name="Hosoyama A."/>
            <person name="Oguchi A."/>
            <person name="Fukui S."/>
            <person name="Fujita N."/>
            <person name="Takami H."/>
            <person name="Takai K."/>
        </authorList>
    </citation>
    <scope>NUCLEOTIDE SEQUENCE [LARGE SCALE GENOMIC DNA]</scope>
    <source>
        <strain evidence="4">DSM 14783 / JCM 11476 / NBRC 101012 / SSM1</strain>
    </source>
</reference>
<accession>D3P8Y1</accession>
<protein>
    <recommendedName>
        <fullName evidence="5">Flagellar protein</fullName>
    </recommendedName>
</protein>
<dbReference type="KEGG" id="ddf:DEFDS_1715"/>
<keyword evidence="1" id="KW-0472">Membrane</keyword>
<keyword evidence="1" id="KW-0812">Transmembrane</keyword>
<dbReference type="Proteomes" id="UP000001520">
    <property type="component" value="Chromosome"/>
</dbReference>
<evidence type="ECO:0000256" key="2">
    <source>
        <dbReference type="SAM" id="SignalP"/>
    </source>
</evidence>
<dbReference type="EMBL" id="AP011529">
    <property type="protein sequence ID" value="BAI81171.1"/>
    <property type="molecule type" value="Genomic_DNA"/>
</dbReference>
<dbReference type="AlphaFoldDB" id="D3P8Y1"/>
<dbReference type="OrthoDB" id="9790922at2"/>
<gene>
    <name evidence="3" type="ordered locus">DEFDS_1715</name>
</gene>
<keyword evidence="4" id="KW-1185">Reference proteome</keyword>
<dbReference type="HOGENOM" id="CLU_1068420_0_0_0"/>
<proteinExistence type="predicted"/>
<dbReference type="RefSeq" id="WP_013008417.1">
    <property type="nucleotide sequence ID" value="NC_013939.1"/>
</dbReference>
<dbReference type="eggNOG" id="COG3190">
    <property type="taxonomic scope" value="Bacteria"/>
</dbReference>
<evidence type="ECO:0000313" key="4">
    <source>
        <dbReference type="Proteomes" id="UP000001520"/>
    </source>
</evidence>
<name>D3P8Y1_DEFDS</name>
<feature type="transmembrane region" description="Helical" evidence="1">
    <location>
        <begin position="128"/>
        <end position="149"/>
    </location>
</feature>
<organism evidence="3 4">
    <name type="scientific">Deferribacter desulfuricans (strain DSM 14783 / JCM 11476 / NBRC 101012 / SSM1)</name>
    <dbReference type="NCBI Taxonomy" id="639282"/>
    <lineage>
        <taxon>Bacteria</taxon>
        <taxon>Pseudomonadati</taxon>
        <taxon>Deferribacterota</taxon>
        <taxon>Deferribacteres</taxon>
        <taxon>Deferribacterales</taxon>
        <taxon>Deferribacteraceae</taxon>
        <taxon>Deferribacter</taxon>
    </lineage>
</organism>
<evidence type="ECO:0000313" key="3">
    <source>
        <dbReference type="EMBL" id="BAI81171.1"/>
    </source>
</evidence>
<feature type="chain" id="PRO_5003047768" description="Flagellar protein" evidence="2">
    <location>
        <begin position="20"/>
        <end position="256"/>
    </location>
</feature>
<keyword evidence="2" id="KW-0732">Signal</keyword>
<feature type="signal peptide" evidence="2">
    <location>
        <begin position="1"/>
        <end position="19"/>
    </location>
</feature>
<dbReference type="STRING" id="639282.DEFDS_1715"/>